<evidence type="ECO:0000313" key="2">
    <source>
        <dbReference type="Proteomes" id="UP001163603"/>
    </source>
</evidence>
<sequence length="56" mass="6474">MIVQSWRSPSVIYFLVAQLLSVFVALVDIYLNKFDPEPWQNSCWGHLLTVVEHLGL</sequence>
<evidence type="ECO:0000313" key="1">
    <source>
        <dbReference type="EMBL" id="KAJ0053141.1"/>
    </source>
</evidence>
<dbReference type="EMBL" id="CM047736">
    <property type="protein sequence ID" value="KAJ0053141.1"/>
    <property type="molecule type" value="Genomic_DNA"/>
</dbReference>
<name>A0ACC0ZIS0_9ROSI</name>
<reference evidence="2" key="1">
    <citation type="journal article" date="2023" name="G3 (Bethesda)">
        <title>Genome assembly and association tests identify interacting loci associated with vigor, precocity, and sex in interspecific pistachio rootstocks.</title>
        <authorList>
            <person name="Palmer W."/>
            <person name="Jacygrad E."/>
            <person name="Sagayaradj S."/>
            <person name="Cavanaugh K."/>
            <person name="Han R."/>
            <person name="Bertier L."/>
            <person name="Beede B."/>
            <person name="Kafkas S."/>
            <person name="Golino D."/>
            <person name="Preece J."/>
            <person name="Michelmore R."/>
        </authorList>
    </citation>
    <scope>NUCLEOTIDE SEQUENCE [LARGE SCALE GENOMIC DNA]</scope>
</reference>
<keyword evidence="2" id="KW-1185">Reference proteome</keyword>
<gene>
    <name evidence="1" type="ORF">Pint_01115</name>
</gene>
<dbReference type="Proteomes" id="UP001163603">
    <property type="component" value="Chromosome 1"/>
</dbReference>
<organism evidence="1 2">
    <name type="scientific">Pistacia integerrima</name>
    <dbReference type="NCBI Taxonomy" id="434235"/>
    <lineage>
        <taxon>Eukaryota</taxon>
        <taxon>Viridiplantae</taxon>
        <taxon>Streptophyta</taxon>
        <taxon>Embryophyta</taxon>
        <taxon>Tracheophyta</taxon>
        <taxon>Spermatophyta</taxon>
        <taxon>Magnoliopsida</taxon>
        <taxon>eudicotyledons</taxon>
        <taxon>Gunneridae</taxon>
        <taxon>Pentapetalae</taxon>
        <taxon>rosids</taxon>
        <taxon>malvids</taxon>
        <taxon>Sapindales</taxon>
        <taxon>Anacardiaceae</taxon>
        <taxon>Pistacia</taxon>
    </lineage>
</organism>
<proteinExistence type="predicted"/>
<protein>
    <submittedName>
        <fullName evidence="1">Uncharacterized protein</fullName>
    </submittedName>
</protein>
<comment type="caution">
    <text evidence="1">The sequence shown here is derived from an EMBL/GenBank/DDBJ whole genome shotgun (WGS) entry which is preliminary data.</text>
</comment>
<accession>A0ACC0ZIS0</accession>